<sequence>MTDLKGRDFSRIPFKSNPCLIPLFPIASNIQDLFSILVSVSQITIGFNGGSSTFSISGS</sequence>
<dbReference type="Proteomes" id="UP000011115">
    <property type="component" value="Unassembled WGS sequence"/>
</dbReference>
<protein>
    <submittedName>
        <fullName evidence="1">Uncharacterized protein</fullName>
    </submittedName>
</protein>
<accession>M1BVN2</accession>
<dbReference type="AlphaFoldDB" id="M1BVN2"/>
<proteinExistence type="predicted"/>
<evidence type="ECO:0000313" key="1">
    <source>
        <dbReference type="EnsemblPlants" id="PGSC0003DMT400053943"/>
    </source>
</evidence>
<keyword evidence="2" id="KW-1185">Reference proteome</keyword>
<reference evidence="2" key="1">
    <citation type="journal article" date="2011" name="Nature">
        <title>Genome sequence and analysis of the tuber crop potato.</title>
        <authorList>
            <consortium name="The Potato Genome Sequencing Consortium"/>
        </authorList>
    </citation>
    <scope>NUCLEOTIDE SEQUENCE [LARGE SCALE GENOMIC DNA]</scope>
    <source>
        <strain evidence="2">cv. DM1-3 516 R44</strain>
    </source>
</reference>
<organism evidence="1 2">
    <name type="scientific">Solanum tuberosum</name>
    <name type="common">Potato</name>
    <dbReference type="NCBI Taxonomy" id="4113"/>
    <lineage>
        <taxon>Eukaryota</taxon>
        <taxon>Viridiplantae</taxon>
        <taxon>Streptophyta</taxon>
        <taxon>Embryophyta</taxon>
        <taxon>Tracheophyta</taxon>
        <taxon>Spermatophyta</taxon>
        <taxon>Magnoliopsida</taxon>
        <taxon>eudicotyledons</taxon>
        <taxon>Gunneridae</taxon>
        <taxon>Pentapetalae</taxon>
        <taxon>asterids</taxon>
        <taxon>lamiids</taxon>
        <taxon>Solanales</taxon>
        <taxon>Solanaceae</taxon>
        <taxon>Solanoideae</taxon>
        <taxon>Solaneae</taxon>
        <taxon>Solanum</taxon>
    </lineage>
</organism>
<dbReference type="InParanoid" id="M1BVN2"/>
<evidence type="ECO:0000313" key="2">
    <source>
        <dbReference type="Proteomes" id="UP000011115"/>
    </source>
</evidence>
<dbReference type="EnsemblPlants" id="PGSC0003DMT400053943">
    <property type="protein sequence ID" value="PGSC0003DMT400053943"/>
    <property type="gene ID" value="PGSC0003DMG402020927"/>
</dbReference>
<dbReference type="PaxDb" id="4113-PGSC0003DMT400053943"/>
<dbReference type="Gramene" id="PGSC0003DMT400053943">
    <property type="protein sequence ID" value="PGSC0003DMT400053943"/>
    <property type="gene ID" value="PGSC0003DMG402020927"/>
</dbReference>
<name>M1BVN2_SOLTU</name>
<dbReference type="HOGENOM" id="CLU_2965470_0_0_1"/>
<reference evidence="1" key="2">
    <citation type="submission" date="2015-06" db="UniProtKB">
        <authorList>
            <consortium name="EnsemblPlants"/>
        </authorList>
    </citation>
    <scope>IDENTIFICATION</scope>
    <source>
        <strain evidence="1">DM1-3 516 R44</strain>
    </source>
</reference>